<dbReference type="InterPro" id="IPR053199">
    <property type="entry name" value="cDPG_synthetase-like"/>
</dbReference>
<dbReference type="EMBL" id="SLZY01000001">
    <property type="protein sequence ID" value="TCS73791.1"/>
    <property type="molecule type" value="Genomic_DNA"/>
</dbReference>
<name>A0A4R3K054_9PROT</name>
<accession>A0A4R3K054</accession>
<dbReference type="Gene3D" id="3.40.50.300">
    <property type="entry name" value="P-loop containing nucleotide triphosphate hydrolases"/>
    <property type="match status" value="1"/>
</dbReference>
<dbReference type="RefSeq" id="WP_197721817.1">
    <property type="nucleotide sequence ID" value="NZ_AP018721.1"/>
</dbReference>
<evidence type="ECO:0000313" key="2">
    <source>
        <dbReference type="Proteomes" id="UP000295135"/>
    </source>
</evidence>
<proteinExistence type="predicted"/>
<dbReference type="PANTHER" id="PTHR42869:SF1">
    <property type="entry name" value="SLL0572 PROTEIN"/>
    <property type="match status" value="1"/>
</dbReference>
<dbReference type="AlphaFoldDB" id="A0A4R3K054"/>
<gene>
    <name evidence="1" type="ORF">EDC61_10113</name>
</gene>
<organism evidence="1 2">
    <name type="scientific">Sulfuritortus calidifontis</name>
    <dbReference type="NCBI Taxonomy" id="1914471"/>
    <lineage>
        <taxon>Bacteria</taxon>
        <taxon>Pseudomonadati</taxon>
        <taxon>Pseudomonadota</taxon>
        <taxon>Betaproteobacteria</taxon>
        <taxon>Nitrosomonadales</taxon>
        <taxon>Thiobacillaceae</taxon>
        <taxon>Sulfuritortus</taxon>
    </lineage>
</organism>
<reference evidence="1 2" key="1">
    <citation type="submission" date="2019-03" db="EMBL/GenBank/DDBJ databases">
        <title>Genomic Encyclopedia of Type Strains, Phase IV (KMG-IV): sequencing the most valuable type-strain genomes for metagenomic binning, comparative biology and taxonomic classification.</title>
        <authorList>
            <person name="Goeker M."/>
        </authorList>
    </citation>
    <scope>NUCLEOTIDE SEQUENCE [LARGE SCALE GENOMIC DNA]</scope>
    <source>
        <strain evidence="1 2">DSM 103923</strain>
    </source>
</reference>
<comment type="caution">
    <text evidence="1">The sequence shown here is derived from an EMBL/GenBank/DDBJ whole genome shotgun (WGS) entry which is preliminary data.</text>
</comment>
<sequence>MTMETLRKSRILILGAAGRDFHNFNVVYRLDPTVEVVAFTAAQIPGIAGRRYPASLAGPRYPQGIPIVDESELEAVCRRERVDQVVFAYSDVPHEHVMHLASRALACGADFLLLGPARTQIQAARLVIAISAVRTGCGKSQASRYLSHWLKQQGLRVAVLRHPMPYGDLEQEAVQRFADRSDLTAACCTVEEREEYEPHIALGHVVYAGVDYGRIAEAAAAEADLLLWEGGNNDFPFLKPDLHIVLTDPLRPGHELSHHPGEAVLRMADVAVVMKTDSAEPVAIHAVEANIRRLNPGATIVRAASPVTLDDAAAVRGKKVVVVEDGPTVTHGGMAWGAGLLAAQRAGAEVLDPRPWAAPEIAAVFERYPHIGPVLPAVGYSEAQLAALAQTLDRAEVAAVIAATPIDLAALIRVNKPIVRARYEYAEVETPGLLGEVAAFLRRAGLSVR</sequence>
<dbReference type="Proteomes" id="UP000295135">
    <property type="component" value="Unassembled WGS sequence"/>
</dbReference>
<dbReference type="InterPro" id="IPR027417">
    <property type="entry name" value="P-loop_NTPase"/>
</dbReference>
<dbReference type="PANTHER" id="PTHR42869">
    <property type="entry name" value="SLL0572 PROTEIN"/>
    <property type="match status" value="1"/>
</dbReference>
<protein>
    <submittedName>
        <fullName evidence="1">Putative GTPase</fullName>
    </submittedName>
</protein>
<dbReference type="SUPFAM" id="SSF52540">
    <property type="entry name" value="P-loop containing nucleoside triphosphate hydrolases"/>
    <property type="match status" value="1"/>
</dbReference>
<keyword evidence="2" id="KW-1185">Reference proteome</keyword>
<evidence type="ECO:0000313" key="1">
    <source>
        <dbReference type="EMBL" id="TCS73791.1"/>
    </source>
</evidence>